<reference evidence="1" key="1">
    <citation type="submission" date="2015-07" db="EMBL/GenBank/DDBJ databases">
        <title>MeaNS - Measles Nucleotide Surveillance Program.</title>
        <authorList>
            <person name="Tran T."/>
            <person name="Druce J."/>
        </authorList>
    </citation>
    <scope>NUCLEOTIDE SEQUENCE</scope>
    <source>
        <strain evidence="1">UCB-OBI-ISO-001</strain>
        <tissue evidence="1">Gonad</tissue>
    </source>
</reference>
<name>A0A0L8FYC2_OCTBM</name>
<gene>
    <name evidence="1" type="ORF">OCBIM_22005152mg</name>
</gene>
<accession>A0A0L8FYC2</accession>
<protein>
    <submittedName>
        <fullName evidence="1">Uncharacterized protein</fullName>
    </submittedName>
</protein>
<proteinExistence type="predicted"/>
<dbReference type="AlphaFoldDB" id="A0A0L8FYC2"/>
<evidence type="ECO:0000313" key="1">
    <source>
        <dbReference type="EMBL" id="KOF69365.1"/>
    </source>
</evidence>
<dbReference type="EMBL" id="KQ425531">
    <property type="protein sequence ID" value="KOF69365.1"/>
    <property type="molecule type" value="Genomic_DNA"/>
</dbReference>
<sequence length="69" mass="8230">MGSLQKLYRVNYWQGVNRQSCRDYLVYSDKFIDFCTQTHTENHTYINLHVQNVHAYIFKLVIVTNTLTS</sequence>
<organism evidence="1">
    <name type="scientific">Octopus bimaculoides</name>
    <name type="common">California two-spotted octopus</name>
    <dbReference type="NCBI Taxonomy" id="37653"/>
    <lineage>
        <taxon>Eukaryota</taxon>
        <taxon>Metazoa</taxon>
        <taxon>Spiralia</taxon>
        <taxon>Lophotrochozoa</taxon>
        <taxon>Mollusca</taxon>
        <taxon>Cephalopoda</taxon>
        <taxon>Coleoidea</taxon>
        <taxon>Octopodiformes</taxon>
        <taxon>Octopoda</taxon>
        <taxon>Incirrata</taxon>
        <taxon>Octopodidae</taxon>
        <taxon>Octopus</taxon>
    </lineage>
</organism>